<name>A0ABR5AYH9_BACBA</name>
<gene>
    <name evidence="2" type="ORF">SD77_2247</name>
</gene>
<feature type="compositionally biased region" description="Basic and acidic residues" evidence="1">
    <location>
        <begin position="16"/>
        <end position="31"/>
    </location>
</feature>
<evidence type="ECO:0000256" key="1">
    <source>
        <dbReference type="SAM" id="MobiDB-lite"/>
    </source>
</evidence>
<evidence type="ECO:0000313" key="2">
    <source>
        <dbReference type="EMBL" id="KIL79793.1"/>
    </source>
</evidence>
<organism evidence="2 3">
    <name type="scientific">Bacillus badius</name>
    <dbReference type="NCBI Taxonomy" id="1455"/>
    <lineage>
        <taxon>Bacteria</taxon>
        <taxon>Bacillati</taxon>
        <taxon>Bacillota</taxon>
        <taxon>Bacilli</taxon>
        <taxon>Bacillales</taxon>
        <taxon>Bacillaceae</taxon>
        <taxon>Pseudobacillus</taxon>
    </lineage>
</organism>
<feature type="compositionally biased region" description="Polar residues" evidence="1">
    <location>
        <begin position="1"/>
        <end position="15"/>
    </location>
</feature>
<feature type="region of interest" description="Disordered" evidence="1">
    <location>
        <begin position="1"/>
        <end position="31"/>
    </location>
</feature>
<dbReference type="EMBL" id="JXLP01000002">
    <property type="protein sequence ID" value="KIL79793.1"/>
    <property type="molecule type" value="Genomic_DNA"/>
</dbReference>
<protein>
    <recommendedName>
        <fullName evidence="4">Mobile element protein</fullName>
    </recommendedName>
</protein>
<comment type="caution">
    <text evidence="2">The sequence shown here is derived from an EMBL/GenBank/DDBJ whole genome shotgun (WGS) entry which is preliminary data.</text>
</comment>
<dbReference type="Proteomes" id="UP000031982">
    <property type="component" value="Unassembled WGS sequence"/>
</dbReference>
<reference evidence="2 3" key="1">
    <citation type="submission" date="2015-01" db="EMBL/GenBank/DDBJ databases">
        <title>Genome Assembly of Bacillus badius MTCC 1458.</title>
        <authorList>
            <person name="Verma A."/>
            <person name="Khatri I."/>
            <person name="Mual P."/>
            <person name="Subramanian S."/>
            <person name="Krishnamurthi S."/>
        </authorList>
    </citation>
    <scope>NUCLEOTIDE SEQUENCE [LARGE SCALE GENOMIC DNA]</scope>
    <source>
        <strain evidence="2 3">MTCC 1458</strain>
    </source>
</reference>
<sequence>MNNDFLEQPLFSSQKQTDRKESRPLSASKEESAFGHIKELINQKRRRKMRFFLRLF</sequence>
<accession>A0ABR5AYH9</accession>
<keyword evidence="3" id="KW-1185">Reference proteome</keyword>
<proteinExistence type="predicted"/>
<evidence type="ECO:0000313" key="3">
    <source>
        <dbReference type="Proteomes" id="UP000031982"/>
    </source>
</evidence>
<evidence type="ECO:0008006" key="4">
    <source>
        <dbReference type="Google" id="ProtNLM"/>
    </source>
</evidence>